<comment type="caution">
    <text evidence="7">The sequence shown here is derived from an EMBL/GenBank/DDBJ whole genome shotgun (WGS) entry which is preliminary data.</text>
</comment>
<feature type="domain" description="HTH tetR-type" evidence="6">
    <location>
        <begin position="22"/>
        <end position="81"/>
    </location>
</feature>
<name>A0A937UTI0_9ACTN</name>
<evidence type="ECO:0000259" key="6">
    <source>
        <dbReference type="PROSITE" id="PS50977"/>
    </source>
</evidence>
<evidence type="ECO:0000313" key="8">
    <source>
        <dbReference type="Proteomes" id="UP000604475"/>
    </source>
</evidence>
<dbReference type="SUPFAM" id="SSF46689">
    <property type="entry name" value="Homeodomain-like"/>
    <property type="match status" value="1"/>
</dbReference>
<dbReference type="GO" id="GO:0003700">
    <property type="term" value="F:DNA-binding transcription factor activity"/>
    <property type="evidence" value="ECO:0007669"/>
    <property type="project" value="TreeGrafter"/>
</dbReference>
<dbReference type="SUPFAM" id="SSF48498">
    <property type="entry name" value="Tetracyclin repressor-like, C-terminal domain"/>
    <property type="match status" value="1"/>
</dbReference>
<evidence type="ECO:0000256" key="5">
    <source>
        <dbReference type="SAM" id="MobiDB-lite"/>
    </source>
</evidence>
<gene>
    <name evidence="7" type="ORF">I7412_29850</name>
</gene>
<dbReference type="Gene3D" id="1.10.10.60">
    <property type="entry name" value="Homeodomain-like"/>
    <property type="match status" value="1"/>
</dbReference>
<dbReference type="EMBL" id="JAEACQ010000265">
    <property type="protein sequence ID" value="MBL7631290.1"/>
    <property type="molecule type" value="Genomic_DNA"/>
</dbReference>
<dbReference type="GO" id="GO:0000976">
    <property type="term" value="F:transcription cis-regulatory region binding"/>
    <property type="evidence" value="ECO:0007669"/>
    <property type="project" value="TreeGrafter"/>
</dbReference>
<evidence type="ECO:0000256" key="1">
    <source>
        <dbReference type="ARBA" id="ARBA00023015"/>
    </source>
</evidence>
<dbReference type="PROSITE" id="PS50977">
    <property type="entry name" value="HTH_TETR_2"/>
    <property type="match status" value="1"/>
</dbReference>
<keyword evidence="1" id="KW-0805">Transcription regulation</keyword>
<dbReference type="InterPro" id="IPR009057">
    <property type="entry name" value="Homeodomain-like_sf"/>
</dbReference>
<reference evidence="7" key="1">
    <citation type="submission" date="2020-12" db="EMBL/GenBank/DDBJ databases">
        <title>Genomic characterization of non-nitrogen-fixing Frankia strains.</title>
        <authorList>
            <person name="Carlos-Shanley C."/>
            <person name="Guerra T."/>
            <person name="Hahn D."/>
        </authorList>
    </citation>
    <scope>NUCLEOTIDE SEQUENCE</scope>
    <source>
        <strain evidence="7">CN6</strain>
    </source>
</reference>
<dbReference type="PANTHER" id="PTHR30055">
    <property type="entry name" value="HTH-TYPE TRANSCRIPTIONAL REGULATOR RUTR"/>
    <property type="match status" value="1"/>
</dbReference>
<dbReference type="Pfam" id="PF00440">
    <property type="entry name" value="TetR_N"/>
    <property type="match status" value="1"/>
</dbReference>
<dbReference type="PRINTS" id="PR00455">
    <property type="entry name" value="HTHTETR"/>
</dbReference>
<evidence type="ECO:0000256" key="3">
    <source>
        <dbReference type="ARBA" id="ARBA00023163"/>
    </source>
</evidence>
<dbReference type="InterPro" id="IPR036271">
    <property type="entry name" value="Tet_transcr_reg_TetR-rel_C_sf"/>
</dbReference>
<dbReference type="AlphaFoldDB" id="A0A937UTI0"/>
<keyword evidence="2 4" id="KW-0238">DNA-binding</keyword>
<dbReference type="Gene3D" id="1.10.357.10">
    <property type="entry name" value="Tetracycline Repressor, domain 2"/>
    <property type="match status" value="1"/>
</dbReference>
<feature type="region of interest" description="Disordered" evidence="5">
    <location>
        <begin position="225"/>
        <end position="247"/>
    </location>
</feature>
<dbReference type="PANTHER" id="PTHR30055:SF234">
    <property type="entry name" value="HTH-TYPE TRANSCRIPTIONAL REGULATOR BETI"/>
    <property type="match status" value="1"/>
</dbReference>
<feature type="DNA-binding region" description="H-T-H motif" evidence="4">
    <location>
        <begin position="44"/>
        <end position="63"/>
    </location>
</feature>
<evidence type="ECO:0000256" key="4">
    <source>
        <dbReference type="PROSITE-ProRule" id="PRU00335"/>
    </source>
</evidence>
<accession>A0A937UTI0</accession>
<dbReference type="Proteomes" id="UP000604475">
    <property type="component" value="Unassembled WGS sequence"/>
</dbReference>
<evidence type="ECO:0000256" key="2">
    <source>
        <dbReference type="ARBA" id="ARBA00023125"/>
    </source>
</evidence>
<dbReference type="InterPro" id="IPR001647">
    <property type="entry name" value="HTH_TetR"/>
</dbReference>
<keyword evidence="3" id="KW-0804">Transcription</keyword>
<keyword evidence="8" id="KW-1185">Reference proteome</keyword>
<proteinExistence type="predicted"/>
<organism evidence="7 8">
    <name type="scientific">Frankia nepalensis</name>
    <dbReference type="NCBI Taxonomy" id="1836974"/>
    <lineage>
        <taxon>Bacteria</taxon>
        <taxon>Bacillati</taxon>
        <taxon>Actinomycetota</taxon>
        <taxon>Actinomycetes</taxon>
        <taxon>Frankiales</taxon>
        <taxon>Frankiaceae</taxon>
        <taxon>Frankia</taxon>
    </lineage>
</organism>
<sequence length="247" mass="27399">MAWAERAADRSPLVHRSRSRSLQQTRTIVEAAHRLIAAKGASFTTQELVKEAGVAMQTFYRHFTGKDQLLLAVIEDLVSRYAGRYEQAARHLPDPLSRLRYYLTATVTGLFDDLAGARFVTSEHWRLRERFPDEIAAADQPFVDLIERELRAAQDAGLLPPSDVGRDAEMVARLAMSVFHHYAFAPSHRSAQDLGDYLWEFCLGGISRSDVARLNATITRVADPPGAELGGADLGEDSGAQTRIPTH</sequence>
<evidence type="ECO:0000313" key="7">
    <source>
        <dbReference type="EMBL" id="MBL7631290.1"/>
    </source>
</evidence>
<protein>
    <submittedName>
        <fullName evidence="7">TetR/AcrR family transcriptional regulator</fullName>
    </submittedName>
</protein>
<dbReference type="InterPro" id="IPR050109">
    <property type="entry name" value="HTH-type_TetR-like_transc_reg"/>
</dbReference>